<reference evidence="2 3" key="1">
    <citation type="submission" date="2020-11" db="EMBL/GenBank/DDBJ databases">
        <title>Draft genome sequencing of a Lachnospiraceae strain isolated from anoxic soil subjected to BSD treatment.</title>
        <authorList>
            <person name="Uek A."/>
            <person name="Tonouchi A."/>
        </authorList>
    </citation>
    <scope>NUCLEOTIDE SEQUENCE [LARGE SCALE GENOMIC DNA]</scope>
    <source>
        <strain evidence="2 3">TB5</strain>
    </source>
</reference>
<gene>
    <name evidence="2" type="ORF">bsdtb5_15940</name>
</gene>
<dbReference type="InterPro" id="IPR006674">
    <property type="entry name" value="HD_domain"/>
</dbReference>
<organism evidence="2 3">
    <name type="scientific">Anaeromicropila herbilytica</name>
    <dbReference type="NCBI Taxonomy" id="2785025"/>
    <lineage>
        <taxon>Bacteria</taxon>
        <taxon>Bacillati</taxon>
        <taxon>Bacillota</taxon>
        <taxon>Clostridia</taxon>
        <taxon>Lachnospirales</taxon>
        <taxon>Lachnospiraceae</taxon>
        <taxon>Anaeromicropila</taxon>
    </lineage>
</organism>
<accession>A0A7R7EKB5</accession>
<feature type="domain" description="HD" evidence="1">
    <location>
        <begin position="39"/>
        <end position="141"/>
    </location>
</feature>
<dbReference type="SUPFAM" id="SSF109604">
    <property type="entry name" value="HD-domain/PDEase-like"/>
    <property type="match status" value="1"/>
</dbReference>
<dbReference type="GO" id="GO:0016787">
    <property type="term" value="F:hydrolase activity"/>
    <property type="evidence" value="ECO:0007669"/>
    <property type="project" value="UniProtKB-KW"/>
</dbReference>
<dbReference type="RefSeq" id="WP_271715531.1">
    <property type="nucleotide sequence ID" value="NZ_AP024169.1"/>
</dbReference>
<protein>
    <submittedName>
        <fullName evidence="2">Phosphohydrolase</fullName>
    </submittedName>
</protein>
<keyword evidence="2" id="KW-0378">Hydrolase</keyword>
<evidence type="ECO:0000313" key="3">
    <source>
        <dbReference type="Proteomes" id="UP000595897"/>
    </source>
</evidence>
<evidence type="ECO:0000313" key="2">
    <source>
        <dbReference type="EMBL" id="BCN30299.1"/>
    </source>
</evidence>
<name>A0A7R7EKB5_9FIRM</name>
<dbReference type="Gene3D" id="1.10.3210.10">
    <property type="entry name" value="Hypothetical protein af1432"/>
    <property type="match status" value="1"/>
</dbReference>
<keyword evidence="3" id="KW-1185">Reference proteome</keyword>
<dbReference type="KEGG" id="ahb:bsdtb5_15940"/>
<dbReference type="AlphaFoldDB" id="A0A7R7EKB5"/>
<dbReference type="EMBL" id="AP024169">
    <property type="protein sequence ID" value="BCN30299.1"/>
    <property type="molecule type" value="Genomic_DNA"/>
</dbReference>
<dbReference type="Pfam" id="PF01966">
    <property type="entry name" value="HD"/>
    <property type="match status" value="1"/>
</dbReference>
<sequence length="161" mass="19147">MSLAKNDRIYFRKKVMEIIDLPEIRIIDQFVQHGNVTCLDHCIAVSYLSFCLCKKLRIKVDFESLIRGALLHDYFLYDWHIKDKNRPLHAFYHPKCAYKNARKVFDLTEIEKDIILKHMWPLTLSVPSYKEAFIVCIADKICSVVETFHGHYLLPRFARER</sequence>
<proteinExistence type="predicted"/>
<dbReference type="Proteomes" id="UP000595897">
    <property type="component" value="Chromosome"/>
</dbReference>
<evidence type="ECO:0000259" key="1">
    <source>
        <dbReference type="Pfam" id="PF01966"/>
    </source>
</evidence>